<dbReference type="EMBL" id="JADOTX010000001">
    <property type="protein sequence ID" value="MBG6066985.1"/>
    <property type="molecule type" value="Genomic_DNA"/>
</dbReference>
<organism evidence="1 2">
    <name type="scientific">Micromonospora ureilytica</name>
    <dbReference type="NCBI Taxonomy" id="709868"/>
    <lineage>
        <taxon>Bacteria</taxon>
        <taxon>Bacillati</taxon>
        <taxon>Actinomycetota</taxon>
        <taxon>Actinomycetes</taxon>
        <taxon>Micromonosporales</taxon>
        <taxon>Micromonosporaceae</taxon>
        <taxon>Micromonospora</taxon>
    </lineage>
</organism>
<keyword evidence="2" id="KW-1185">Reference proteome</keyword>
<sequence length="186" mass="20797">MEWLAAVLSFVGGLIAAALGAYAVTKTNKQLMAADIRARWDAALFEHSETFAASTRALRHHAERFDRSEDKEERREALDEAHQGMRLACEQLRLLGSPRVQIAARTVIHHAYAVRVQGEEGRDPRAGKGPSKPPIGRLNDALQEFYRAVREQLRADDPEAVIHDDDLDVIEHGLQPLTWSNRSQSA</sequence>
<comment type="caution">
    <text evidence="1">The sequence shown here is derived from an EMBL/GenBank/DDBJ whole genome shotgun (WGS) entry which is preliminary data.</text>
</comment>
<dbReference type="RefSeq" id="WP_196927689.1">
    <property type="nucleotide sequence ID" value="NZ_JADOTX010000001.1"/>
</dbReference>
<reference evidence="1 2" key="1">
    <citation type="submission" date="2020-11" db="EMBL/GenBank/DDBJ databases">
        <title>Sequencing the genomes of 1000 actinobacteria strains.</title>
        <authorList>
            <person name="Klenk H.-P."/>
        </authorList>
    </citation>
    <scope>NUCLEOTIDE SEQUENCE [LARGE SCALE GENOMIC DNA]</scope>
    <source>
        <strain evidence="1 2">DSM 101692</strain>
    </source>
</reference>
<accession>A0ABS0JIV3</accession>
<dbReference type="Proteomes" id="UP000614915">
    <property type="component" value="Unassembled WGS sequence"/>
</dbReference>
<evidence type="ECO:0000313" key="2">
    <source>
        <dbReference type="Proteomes" id="UP000614915"/>
    </source>
</evidence>
<proteinExistence type="predicted"/>
<evidence type="ECO:0000313" key="1">
    <source>
        <dbReference type="EMBL" id="MBG6066985.1"/>
    </source>
</evidence>
<protein>
    <submittedName>
        <fullName evidence="1">Uncharacterized protein</fullName>
    </submittedName>
</protein>
<gene>
    <name evidence="1" type="ORF">IW248_003272</name>
</gene>
<name>A0ABS0JIV3_9ACTN</name>